<organism evidence="2 3">
    <name type="scientific">Flavobacterium myungsuense</name>
    <dbReference type="NCBI Taxonomy" id="651823"/>
    <lineage>
        <taxon>Bacteria</taxon>
        <taxon>Pseudomonadati</taxon>
        <taxon>Bacteroidota</taxon>
        <taxon>Flavobacteriia</taxon>
        <taxon>Flavobacteriales</taxon>
        <taxon>Flavobacteriaceae</taxon>
        <taxon>Flavobacterium</taxon>
    </lineage>
</organism>
<evidence type="ECO:0000256" key="1">
    <source>
        <dbReference type="ARBA" id="ARBA00010751"/>
    </source>
</evidence>
<dbReference type="InterPro" id="IPR002765">
    <property type="entry name" value="UPF0145_YbjQ-like"/>
</dbReference>
<name>A0ABW3J2S1_9FLAO</name>
<evidence type="ECO:0000313" key="2">
    <source>
        <dbReference type="EMBL" id="MFD0984018.1"/>
    </source>
</evidence>
<proteinExistence type="inferred from homology"/>
<dbReference type="Pfam" id="PF01906">
    <property type="entry name" value="YbjQ_1"/>
    <property type="match status" value="1"/>
</dbReference>
<reference evidence="3" key="1">
    <citation type="journal article" date="2019" name="Int. J. Syst. Evol. Microbiol.">
        <title>The Global Catalogue of Microorganisms (GCM) 10K type strain sequencing project: providing services to taxonomists for standard genome sequencing and annotation.</title>
        <authorList>
            <consortium name="The Broad Institute Genomics Platform"/>
            <consortium name="The Broad Institute Genome Sequencing Center for Infectious Disease"/>
            <person name="Wu L."/>
            <person name="Ma J."/>
        </authorList>
    </citation>
    <scope>NUCLEOTIDE SEQUENCE [LARGE SCALE GENOMIC DNA]</scope>
    <source>
        <strain evidence="3">CECT 7649</strain>
    </source>
</reference>
<keyword evidence="3" id="KW-1185">Reference proteome</keyword>
<accession>A0ABW3J2S1</accession>
<protein>
    <submittedName>
        <fullName evidence="2">Heavy metal-binding domain-containing protein</fullName>
    </submittedName>
</protein>
<dbReference type="RefSeq" id="WP_379756417.1">
    <property type="nucleotide sequence ID" value="NZ_JBHSYB010000025.1"/>
</dbReference>
<evidence type="ECO:0000313" key="3">
    <source>
        <dbReference type="Proteomes" id="UP001597051"/>
    </source>
</evidence>
<dbReference type="InterPro" id="IPR035439">
    <property type="entry name" value="UPF0145_dom_sf"/>
</dbReference>
<dbReference type="SUPFAM" id="SSF117782">
    <property type="entry name" value="YbjQ-like"/>
    <property type="match status" value="1"/>
</dbReference>
<sequence length="129" mass="14585">MSNKIIVTTGDLKNDYEILGPVYFSVSNKGLFGSQLGTLIKKYKGEIENLKKESLLSKERIDWGALWGEFSAGQNDFDKAFFIAVQELKSRASILQADAIVSMRQDIDLDTNGFQHFYLQMYGTAVKFK</sequence>
<dbReference type="EMBL" id="JBHTIZ010000013">
    <property type="protein sequence ID" value="MFD0984018.1"/>
    <property type="molecule type" value="Genomic_DNA"/>
</dbReference>
<dbReference type="Gene3D" id="3.30.110.70">
    <property type="entry name" value="Hypothetical protein apc22750. Chain B"/>
    <property type="match status" value="1"/>
</dbReference>
<comment type="caution">
    <text evidence="2">The sequence shown here is derived from an EMBL/GenBank/DDBJ whole genome shotgun (WGS) entry which is preliminary data.</text>
</comment>
<comment type="similarity">
    <text evidence="1">Belongs to the UPF0145 family.</text>
</comment>
<dbReference type="Proteomes" id="UP001597051">
    <property type="component" value="Unassembled WGS sequence"/>
</dbReference>
<gene>
    <name evidence="2" type="ORF">ACFQ0S_05950</name>
</gene>